<sequence length="343" mass="39092">MAAKSTGNPQMNVGPLSNLVKHSALFCLTVILAGCFSDGPGDLFDDYQTKIARVQDVDEIKEEWEFENLPRKRELLIDVPSLSIGLIDSYQLRQCGLFYLIAERNSVLGKVADEFRNYDYQVALLAGVGKCLSGRELDSEVVELLKEIEQQKLAQFPLHQWNLIYASDAMQSQMRGSQWLRADVGDQVRQTSDALGHINQALNTSLVSGKTIEVQEVLEKSSTLGDLYYSLARASVELDTITKQLTTFDDSIICGKQRDTTKFRYLNNVFEQQYIGKVQPYMAQLDGYYQQLAPQLGMFDAQPELHNYYFPIQDAHQAFRSSTRRHVDYWQQLFKRCGRKVGR</sequence>
<dbReference type="Pfam" id="PF11279">
    <property type="entry name" value="DUF3080"/>
    <property type="match status" value="1"/>
</dbReference>
<dbReference type="Proteomes" id="UP001441914">
    <property type="component" value="Chromosome 1"/>
</dbReference>
<dbReference type="PROSITE" id="PS51257">
    <property type="entry name" value="PROKAR_LIPOPROTEIN"/>
    <property type="match status" value="1"/>
</dbReference>
<dbReference type="RefSeq" id="WP_016800717.1">
    <property type="nucleotide sequence ID" value="NZ_AIDR02000034.1"/>
</dbReference>
<proteinExistence type="predicted"/>
<accession>A0AAN0LNM5</accession>
<dbReference type="EMBL" id="CP135176">
    <property type="protein sequence ID" value="WZS86587.1"/>
    <property type="molecule type" value="Genomic_DNA"/>
</dbReference>
<evidence type="ECO:0000313" key="2">
    <source>
        <dbReference type="Proteomes" id="UP001441914"/>
    </source>
</evidence>
<dbReference type="InterPro" id="IPR021431">
    <property type="entry name" value="DUF3080"/>
</dbReference>
<dbReference type="AlphaFoldDB" id="A0AAN0LNM5"/>
<reference evidence="1 2" key="1">
    <citation type="journal article" date="2024" name="Elife">
        <title>Polysaccharide breakdown products drive degradation-dispersal cycles of foraging bacteria through changes in metabolism and motility.</title>
        <authorList>
            <person name="Stubbusch A.K."/>
            <person name="Keegstra J.M."/>
            <person name="Schwartzman J."/>
            <person name="Pontrelli S."/>
            <person name="Clerc E.E."/>
            <person name="Stocker R."/>
            <person name="Magnabosco C."/>
            <person name="Schubert O.T."/>
            <person name="Ackermann M."/>
            <person name="D'Souza G.G."/>
        </authorList>
    </citation>
    <scope>NUCLEOTIDE SEQUENCE [LARGE SCALE GENOMIC DNA]</scope>
    <source>
        <strain evidence="1 2">ZF270</strain>
    </source>
</reference>
<keyword evidence="2" id="KW-1185">Reference proteome</keyword>
<name>A0AAN0LNM5_9VIBR</name>
<organism evidence="1 2">
    <name type="scientific">Vibrio cyclitrophicus ZF270</name>
    <dbReference type="NCBI Taxonomy" id="1136176"/>
    <lineage>
        <taxon>Bacteria</taxon>
        <taxon>Pseudomonadati</taxon>
        <taxon>Pseudomonadota</taxon>
        <taxon>Gammaproteobacteria</taxon>
        <taxon>Vibrionales</taxon>
        <taxon>Vibrionaceae</taxon>
        <taxon>Vibrio</taxon>
    </lineage>
</organism>
<gene>
    <name evidence="1" type="ORF">QYQ95_04665</name>
</gene>
<evidence type="ECO:0000313" key="1">
    <source>
        <dbReference type="EMBL" id="WZS86587.1"/>
    </source>
</evidence>
<protein>
    <submittedName>
        <fullName evidence="1">DUF3080 domain-containing protein</fullName>
    </submittedName>
</protein>